<dbReference type="InterPro" id="IPR001353">
    <property type="entry name" value="Proteasome_sua/b"/>
</dbReference>
<comment type="similarity">
    <text evidence="4">Belongs to the peptidase T1B family.</text>
</comment>
<dbReference type="FunCoup" id="A0A3N4LX20">
    <property type="interactions" value="1039"/>
</dbReference>
<gene>
    <name evidence="5" type="ORF">L211DRAFT_834266</name>
</gene>
<comment type="subunit">
    <text evidence="4">Component of the proteasome complex.</text>
</comment>
<name>A0A3N4LX20_9PEZI</name>
<keyword evidence="5" id="KW-0378">Hydrolase</keyword>
<proteinExistence type="inferred from homology"/>
<reference evidence="5 6" key="1">
    <citation type="journal article" date="2018" name="Nat. Ecol. Evol.">
        <title>Pezizomycetes genomes reveal the molecular basis of ectomycorrhizal truffle lifestyle.</title>
        <authorList>
            <person name="Murat C."/>
            <person name="Payen T."/>
            <person name="Noel B."/>
            <person name="Kuo A."/>
            <person name="Morin E."/>
            <person name="Chen J."/>
            <person name="Kohler A."/>
            <person name="Krizsan K."/>
            <person name="Balestrini R."/>
            <person name="Da Silva C."/>
            <person name="Montanini B."/>
            <person name="Hainaut M."/>
            <person name="Levati E."/>
            <person name="Barry K.W."/>
            <person name="Belfiori B."/>
            <person name="Cichocki N."/>
            <person name="Clum A."/>
            <person name="Dockter R.B."/>
            <person name="Fauchery L."/>
            <person name="Guy J."/>
            <person name="Iotti M."/>
            <person name="Le Tacon F."/>
            <person name="Lindquist E.A."/>
            <person name="Lipzen A."/>
            <person name="Malagnac F."/>
            <person name="Mello A."/>
            <person name="Molinier V."/>
            <person name="Miyauchi S."/>
            <person name="Poulain J."/>
            <person name="Riccioni C."/>
            <person name="Rubini A."/>
            <person name="Sitrit Y."/>
            <person name="Splivallo R."/>
            <person name="Traeger S."/>
            <person name="Wang M."/>
            <person name="Zifcakova L."/>
            <person name="Wipf D."/>
            <person name="Zambonelli A."/>
            <person name="Paolocci F."/>
            <person name="Nowrousian M."/>
            <person name="Ottonello S."/>
            <person name="Baldrian P."/>
            <person name="Spatafora J.W."/>
            <person name="Henrissat B."/>
            <person name="Nagy L.G."/>
            <person name="Aury J.M."/>
            <person name="Wincker P."/>
            <person name="Grigoriev I.V."/>
            <person name="Bonfante P."/>
            <person name="Martin F.M."/>
        </authorList>
    </citation>
    <scope>NUCLEOTIDE SEQUENCE [LARGE SCALE GENOMIC DNA]</scope>
    <source>
        <strain evidence="5 6">ATCC MYA-4762</strain>
    </source>
</reference>
<protein>
    <recommendedName>
        <fullName evidence="4">Proteasome subunit beta</fullName>
    </recommendedName>
</protein>
<dbReference type="GO" id="GO:0005839">
    <property type="term" value="C:proteasome core complex"/>
    <property type="evidence" value="ECO:0007669"/>
    <property type="project" value="InterPro"/>
</dbReference>
<comment type="subunit">
    <text evidence="3">The 26S proteasome consists of a 20S proteasome core and two 19S regulatory subunits. The 20S proteasome core is composed of 28 subunits that are arranged in four stacked rings, resulting in a barrel-shaped structure. The two end rings are each formed by seven alpha subunits, and the two central rings are each formed by seven beta subunits. The catalytic chamber with the active sites is on the inside of the barrel.</text>
</comment>
<comment type="subcellular location">
    <subcellularLocation>
        <location evidence="4">Cytoplasm</location>
    </subcellularLocation>
    <subcellularLocation>
        <location evidence="4">Nucleus</location>
    </subcellularLocation>
</comment>
<dbReference type="GO" id="GO:0005737">
    <property type="term" value="C:cytoplasm"/>
    <property type="evidence" value="ECO:0007669"/>
    <property type="project" value="UniProtKB-SubCell"/>
</dbReference>
<evidence type="ECO:0000256" key="1">
    <source>
        <dbReference type="ARBA" id="ARBA00022490"/>
    </source>
</evidence>
<dbReference type="STRING" id="1051890.A0A3N4LX20"/>
<dbReference type="Proteomes" id="UP000267821">
    <property type="component" value="Unassembled WGS sequence"/>
</dbReference>
<evidence type="ECO:0000313" key="5">
    <source>
        <dbReference type="EMBL" id="RPB27407.1"/>
    </source>
</evidence>
<dbReference type="PANTHER" id="PTHR11599">
    <property type="entry name" value="PROTEASOME SUBUNIT ALPHA/BETA"/>
    <property type="match status" value="1"/>
</dbReference>
<dbReference type="InterPro" id="IPR050115">
    <property type="entry name" value="Proteasome_alpha"/>
</dbReference>
<dbReference type="GO" id="GO:0016787">
    <property type="term" value="F:hydrolase activity"/>
    <property type="evidence" value="ECO:0007669"/>
    <property type="project" value="UniProtKB-KW"/>
</dbReference>
<dbReference type="GO" id="GO:0005634">
    <property type="term" value="C:nucleus"/>
    <property type="evidence" value="ECO:0007669"/>
    <property type="project" value="UniProtKB-SubCell"/>
</dbReference>
<keyword evidence="2 4" id="KW-0647">Proteasome</keyword>
<dbReference type="EMBL" id="ML121531">
    <property type="protein sequence ID" value="RPB27407.1"/>
    <property type="molecule type" value="Genomic_DNA"/>
</dbReference>
<dbReference type="Pfam" id="PF00227">
    <property type="entry name" value="Proteasome"/>
    <property type="match status" value="1"/>
</dbReference>
<keyword evidence="1 4" id="KW-0963">Cytoplasm</keyword>
<dbReference type="InterPro" id="IPR035206">
    <property type="entry name" value="Proteasome_beta2"/>
</dbReference>
<evidence type="ECO:0000256" key="2">
    <source>
        <dbReference type="ARBA" id="ARBA00022942"/>
    </source>
</evidence>
<dbReference type="SUPFAM" id="SSF56235">
    <property type="entry name" value="N-terminal nucleophile aminohydrolases (Ntn hydrolases)"/>
    <property type="match status" value="1"/>
</dbReference>
<keyword evidence="6" id="KW-1185">Reference proteome</keyword>
<dbReference type="GO" id="GO:0010498">
    <property type="term" value="P:proteasomal protein catabolic process"/>
    <property type="evidence" value="ECO:0007669"/>
    <property type="project" value="InterPro"/>
</dbReference>
<accession>A0A3N4LX20</accession>
<dbReference type="InterPro" id="IPR029055">
    <property type="entry name" value="Ntn_hydrolases_N"/>
</dbReference>
<dbReference type="AlphaFoldDB" id="A0A3N4LX20"/>
<dbReference type="CDD" id="cd03758">
    <property type="entry name" value="proteasome_beta_type_2"/>
    <property type="match status" value="1"/>
</dbReference>
<evidence type="ECO:0000256" key="3">
    <source>
        <dbReference type="ARBA" id="ARBA00026071"/>
    </source>
</evidence>
<evidence type="ECO:0000313" key="6">
    <source>
        <dbReference type="Proteomes" id="UP000267821"/>
    </source>
</evidence>
<organism evidence="5 6">
    <name type="scientific">Terfezia boudieri ATCC MYA-4762</name>
    <dbReference type="NCBI Taxonomy" id="1051890"/>
    <lineage>
        <taxon>Eukaryota</taxon>
        <taxon>Fungi</taxon>
        <taxon>Dikarya</taxon>
        <taxon>Ascomycota</taxon>
        <taxon>Pezizomycotina</taxon>
        <taxon>Pezizomycetes</taxon>
        <taxon>Pezizales</taxon>
        <taxon>Pezizaceae</taxon>
        <taxon>Terfezia</taxon>
    </lineage>
</organism>
<evidence type="ECO:0000256" key="4">
    <source>
        <dbReference type="RuleBase" id="RU004203"/>
    </source>
</evidence>
<dbReference type="OrthoDB" id="268428at2759"/>
<comment type="function">
    <text evidence="4">Component of the proteasome, a multicatalytic proteinase complex which is characterized by its ability to cleave peptides with Arg, Phe, Tyr, Leu, and Glu adjacent to the leaving group at neutral or slightly basic pH. The proteasome has an ATP-dependent proteolytic activity.</text>
</comment>
<sequence length="180" mass="20506">MKAEDDKTRILNDHCLMAYSGEAGDTGMLTRSFGRGKVQFAEFIQANVQLYGMRSNCTQALSPSSVSSFVRTELAKSLRSRKPYNLNLLIGGYDTVNDKPELYWLDFLAAKDKLPYAAHGYAQYYCLSILDKHHHPNIDLEQGLKILRMCIEELDRRMPMNFKGVNVKVITKTGIQDLEY</sequence>
<keyword evidence="4" id="KW-0539">Nucleus</keyword>
<dbReference type="InParanoid" id="A0A3N4LX20"/>
<dbReference type="Gene3D" id="3.60.20.10">
    <property type="entry name" value="Glutamine Phosphoribosylpyrophosphate, subunit 1, domain 1"/>
    <property type="match status" value="1"/>
</dbReference>